<protein>
    <submittedName>
        <fullName evidence="3">34782_t:CDS:1</fullName>
    </submittedName>
</protein>
<dbReference type="Pfam" id="PF04037">
    <property type="entry name" value="DUF382"/>
    <property type="match status" value="1"/>
</dbReference>
<evidence type="ECO:0000313" key="4">
    <source>
        <dbReference type="Proteomes" id="UP000789901"/>
    </source>
</evidence>
<dbReference type="SMART" id="SM00581">
    <property type="entry name" value="PSP"/>
    <property type="match status" value="1"/>
</dbReference>
<dbReference type="Proteomes" id="UP000789901">
    <property type="component" value="Unassembled WGS sequence"/>
</dbReference>
<dbReference type="PANTHER" id="PTHR12785">
    <property type="entry name" value="SPLICING FACTOR 3B"/>
    <property type="match status" value="1"/>
</dbReference>
<reference evidence="3 4" key="1">
    <citation type="submission" date="2021-06" db="EMBL/GenBank/DDBJ databases">
        <authorList>
            <person name="Kallberg Y."/>
            <person name="Tangrot J."/>
            <person name="Rosling A."/>
        </authorList>
    </citation>
    <scope>NUCLEOTIDE SEQUENCE [LARGE SCALE GENOMIC DNA]</scope>
    <source>
        <strain evidence="3 4">120-4 pot B 10/14</strain>
    </source>
</reference>
<dbReference type="InterPro" id="IPR007180">
    <property type="entry name" value="DUF382"/>
</dbReference>
<comment type="caution">
    <text evidence="3">The sequence shown here is derived from an EMBL/GenBank/DDBJ whole genome shotgun (WGS) entry which is preliminary data.</text>
</comment>
<feature type="compositionally biased region" description="Acidic residues" evidence="1">
    <location>
        <begin position="135"/>
        <end position="146"/>
    </location>
</feature>
<dbReference type="InterPro" id="IPR052584">
    <property type="entry name" value="U2_snRNP_Complex_Component"/>
</dbReference>
<feature type="compositionally biased region" description="Polar residues" evidence="1">
    <location>
        <begin position="49"/>
        <end position="68"/>
    </location>
</feature>
<feature type="compositionally biased region" description="Basic residues" evidence="1">
    <location>
        <begin position="28"/>
        <end position="44"/>
    </location>
</feature>
<dbReference type="Pfam" id="PF04046">
    <property type="entry name" value="PSP"/>
    <property type="match status" value="1"/>
</dbReference>
<feature type="compositionally biased region" description="Polar residues" evidence="1">
    <location>
        <begin position="14"/>
        <end position="27"/>
    </location>
</feature>
<feature type="region of interest" description="Disordered" evidence="1">
    <location>
        <begin position="110"/>
        <end position="154"/>
    </location>
</feature>
<evidence type="ECO:0000259" key="2">
    <source>
        <dbReference type="SMART" id="SM00581"/>
    </source>
</evidence>
<sequence>MAAEKKIEAEDIVNSKSGVSNDELNQKTLKKPHVKNKRRKKKKNDSKASGATTQDKSVSNNTENGNSSEIDDVENVEIEYVLQPLDVTNDPYYEEFSKVFAHFQITQDETEVKSEIKEEKNETLKTQNEIRMKDSDEDSENESEEEKQEKVSKKKLKKMNRLSVAQLKQLVKRPEVVEWVDVTAADPKLLVSLKAYRNTVPVPQHWSQKRKYLQGKRGIEKPAFDLPDFIKDTGIMEMREAVKEKEDAAKLKQKTRERVQPKMEFETKLKEKKPGQLSEELKAALNMPPLAPPPWLIAMQRYGPPPSYPNLKIPGLNAPIPEGYVCGWGKPPVDEYNRPLYGDVFGTYQQEIPSDIVQPIERSLWGELEAEEGALQEGLATPSGISSVPSGLETPEYIELRKFQASTATQQSSVLPSGLETPDIIELRKYTKSDEDEPKPLYTVLPQKDTNISGFMGSQHAYDLSAAATSGAAKGAKANKPEGSREDFSDLVAEHASKQAKKRQKLADAKAAARDAGSGGSSTTKKYKDFKF</sequence>
<dbReference type="PANTHER" id="PTHR12785:SF6">
    <property type="entry name" value="SPLICING FACTOR 3B SUBUNIT 2"/>
    <property type="match status" value="1"/>
</dbReference>
<feature type="compositionally biased region" description="Basic and acidic residues" evidence="1">
    <location>
        <begin position="110"/>
        <end position="134"/>
    </location>
</feature>
<evidence type="ECO:0000256" key="1">
    <source>
        <dbReference type="SAM" id="MobiDB-lite"/>
    </source>
</evidence>
<feature type="compositionally biased region" description="Basic and acidic residues" evidence="1">
    <location>
        <begin position="479"/>
        <end position="497"/>
    </location>
</feature>
<accession>A0ABN7V012</accession>
<organism evidence="3 4">
    <name type="scientific">Gigaspora margarita</name>
    <dbReference type="NCBI Taxonomy" id="4874"/>
    <lineage>
        <taxon>Eukaryota</taxon>
        <taxon>Fungi</taxon>
        <taxon>Fungi incertae sedis</taxon>
        <taxon>Mucoromycota</taxon>
        <taxon>Glomeromycotina</taxon>
        <taxon>Glomeromycetes</taxon>
        <taxon>Diversisporales</taxon>
        <taxon>Gigasporaceae</taxon>
        <taxon>Gigaspora</taxon>
    </lineage>
</organism>
<proteinExistence type="predicted"/>
<name>A0ABN7V012_GIGMA</name>
<evidence type="ECO:0000313" key="3">
    <source>
        <dbReference type="EMBL" id="CAG8711113.1"/>
    </source>
</evidence>
<feature type="compositionally biased region" description="Low complexity" evidence="1">
    <location>
        <begin position="469"/>
        <end position="478"/>
    </location>
</feature>
<dbReference type="InterPro" id="IPR006568">
    <property type="entry name" value="PSP_pro-rich"/>
</dbReference>
<feature type="region of interest" description="Disordered" evidence="1">
    <location>
        <begin position="469"/>
        <end position="532"/>
    </location>
</feature>
<dbReference type="EMBL" id="CAJVQB010007907">
    <property type="protein sequence ID" value="CAG8711113.1"/>
    <property type="molecule type" value="Genomic_DNA"/>
</dbReference>
<feature type="region of interest" description="Disordered" evidence="1">
    <location>
        <begin position="1"/>
        <end position="74"/>
    </location>
</feature>
<feature type="domain" description="PSP proline-rich" evidence="2">
    <location>
        <begin position="269"/>
        <end position="322"/>
    </location>
</feature>
<keyword evidence="4" id="KW-1185">Reference proteome</keyword>
<gene>
    <name evidence="3" type="ORF">GMARGA_LOCUS12758</name>
</gene>